<reference evidence="1 2" key="1">
    <citation type="submission" date="2019-04" db="EMBL/GenBank/DDBJ databases">
        <title>Streptomyces piniterrae sp. nov., a heliquinomycin-producing actinomycete isolated from rhizosphere soil of Pinus yunnanensis.</title>
        <authorList>
            <person name="Zhuang X."/>
            <person name="Zhao J."/>
        </authorList>
    </citation>
    <scope>NUCLEOTIDE SEQUENCE [LARGE SCALE GENOMIC DNA]</scope>
    <source>
        <strain evidence="2">jys28</strain>
    </source>
</reference>
<keyword evidence="2" id="KW-1185">Reference proteome</keyword>
<protein>
    <submittedName>
        <fullName evidence="1">Uncharacterized protein</fullName>
    </submittedName>
</protein>
<evidence type="ECO:0000313" key="1">
    <source>
        <dbReference type="EMBL" id="TJZ42500.1"/>
    </source>
</evidence>
<proteinExistence type="predicted"/>
<evidence type="ECO:0000313" key="2">
    <source>
        <dbReference type="Proteomes" id="UP000308697"/>
    </source>
</evidence>
<name>A0A4U0MP25_9ACTN</name>
<dbReference type="EMBL" id="SUMB01000016">
    <property type="protein sequence ID" value="TJZ42500.1"/>
    <property type="molecule type" value="Genomic_DNA"/>
</dbReference>
<comment type="caution">
    <text evidence="1">The sequence shown here is derived from an EMBL/GenBank/DDBJ whole genome shotgun (WGS) entry which is preliminary data.</text>
</comment>
<sequence length="61" mass="6792">MAEEPVHIRTMVGFRGIARAMYACSRCVDDYQLKEAGAEERILLLRTPAWATGSYSGEALE</sequence>
<dbReference type="RefSeq" id="WP_136744171.1">
    <property type="nucleotide sequence ID" value="NZ_SUMB01000016.1"/>
</dbReference>
<dbReference type="AlphaFoldDB" id="A0A4U0MP25"/>
<dbReference type="Proteomes" id="UP000308697">
    <property type="component" value="Unassembled WGS sequence"/>
</dbReference>
<accession>A0A4U0MP25</accession>
<gene>
    <name evidence="1" type="ORF">FCH28_34410</name>
</gene>
<organism evidence="1 2">
    <name type="scientific">Streptomyces piniterrae</name>
    <dbReference type="NCBI Taxonomy" id="2571125"/>
    <lineage>
        <taxon>Bacteria</taxon>
        <taxon>Bacillati</taxon>
        <taxon>Actinomycetota</taxon>
        <taxon>Actinomycetes</taxon>
        <taxon>Kitasatosporales</taxon>
        <taxon>Streptomycetaceae</taxon>
        <taxon>Streptomyces</taxon>
    </lineage>
</organism>